<evidence type="ECO:0000313" key="3">
    <source>
        <dbReference type="EMBL" id="CAB4834552.1"/>
    </source>
</evidence>
<organism evidence="3">
    <name type="scientific">freshwater metagenome</name>
    <dbReference type="NCBI Taxonomy" id="449393"/>
    <lineage>
        <taxon>unclassified sequences</taxon>
        <taxon>metagenomes</taxon>
        <taxon>ecological metagenomes</taxon>
    </lineage>
</organism>
<accession>A0A6J7ANN7</accession>
<dbReference type="EMBL" id="CAFABA010000098">
    <property type="protein sequence ID" value="CAB4834552.1"/>
    <property type="molecule type" value="Genomic_DNA"/>
</dbReference>
<dbReference type="PANTHER" id="PTHR43685">
    <property type="entry name" value="GLYCOSYLTRANSFERASE"/>
    <property type="match status" value="1"/>
</dbReference>
<proteinExistence type="predicted"/>
<feature type="transmembrane region" description="Helical" evidence="1">
    <location>
        <begin position="255"/>
        <end position="286"/>
    </location>
</feature>
<dbReference type="InterPro" id="IPR029044">
    <property type="entry name" value="Nucleotide-diphossugar_trans"/>
</dbReference>
<dbReference type="Pfam" id="PF00535">
    <property type="entry name" value="Glycos_transf_2"/>
    <property type="match status" value="1"/>
</dbReference>
<dbReference type="Gene3D" id="3.90.550.10">
    <property type="entry name" value="Spore Coat Polysaccharide Biosynthesis Protein SpsA, Chain A"/>
    <property type="match status" value="1"/>
</dbReference>
<reference evidence="3" key="1">
    <citation type="submission" date="2020-05" db="EMBL/GenBank/DDBJ databases">
        <authorList>
            <person name="Chiriac C."/>
            <person name="Salcher M."/>
            <person name="Ghai R."/>
            <person name="Kavagutti S V."/>
        </authorList>
    </citation>
    <scope>NUCLEOTIDE SEQUENCE</scope>
</reference>
<dbReference type="SUPFAM" id="SSF53448">
    <property type="entry name" value="Nucleotide-diphospho-sugar transferases"/>
    <property type="match status" value="1"/>
</dbReference>
<feature type="transmembrane region" description="Helical" evidence="1">
    <location>
        <begin position="306"/>
        <end position="328"/>
    </location>
</feature>
<evidence type="ECO:0000259" key="2">
    <source>
        <dbReference type="Pfam" id="PF00535"/>
    </source>
</evidence>
<keyword evidence="1" id="KW-0812">Transmembrane</keyword>
<protein>
    <submittedName>
        <fullName evidence="3">Unannotated protein</fullName>
    </submittedName>
</protein>
<dbReference type="InterPro" id="IPR001173">
    <property type="entry name" value="Glyco_trans_2-like"/>
</dbReference>
<dbReference type="InterPro" id="IPR050834">
    <property type="entry name" value="Glycosyltransf_2"/>
</dbReference>
<keyword evidence="1" id="KW-1133">Transmembrane helix</keyword>
<evidence type="ECO:0000256" key="1">
    <source>
        <dbReference type="SAM" id="Phobius"/>
    </source>
</evidence>
<feature type="domain" description="Glycosyltransferase 2-like" evidence="2">
    <location>
        <begin position="13"/>
        <end position="149"/>
    </location>
</feature>
<dbReference type="PANTHER" id="PTHR43685:SF2">
    <property type="entry name" value="GLYCOSYLTRANSFERASE 2-LIKE DOMAIN-CONTAINING PROTEIN"/>
    <property type="match status" value="1"/>
</dbReference>
<dbReference type="AlphaFoldDB" id="A0A6J7ANN7"/>
<gene>
    <name evidence="3" type="ORF">UFOPK3139_02121</name>
</gene>
<name>A0A6J7ANN7_9ZZZZ</name>
<keyword evidence="1" id="KW-0472">Membrane</keyword>
<sequence>MSLVASQDRPVVTVIVPMLNEQADIAECIERIAAQTYGVDSIELVLIDSDSNDDTIRVAASAAQRCGISYRIGVNPLRRTSIGLNVGLDLANGRYVARVDARSRIAVNYVDTFVEQLDRRPDVGVIGGAQVACARSDRLVDRSIARALNNRWLMGLARYRRSRSSGPADTVWMGFFRAEDLRALGGWDHATALNEDYELNERFRRAGALVWFDSSVRSGYLPRNRVRLVAHQYASFGRVKADGWANGRRPAPRQLVLLALPPMAAVLAIGALASFGIVPVMVPVLGLAVAFDLAGGAGPGSPLERIAGLVVNGIVGLSWWWGATAGWFSSRRGRGPHAALAARPTR</sequence>